<dbReference type="InterPro" id="IPR022367">
    <property type="entry name" value="2-oxoacid/accept_OxRdtase_asu"/>
</dbReference>
<dbReference type="Gene3D" id="3.40.920.10">
    <property type="entry name" value="Pyruvate-ferredoxin oxidoreductase, PFOR, domain III"/>
    <property type="match status" value="1"/>
</dbReference>
<dbReference type="InterPro" id="IPR050722">
    <property type="entry name" value="Pyruvate:ferred/Flavod_OxRd"/>
</dbReference>
<dbReference type="STRING" id="766136.BHF68_01505"/>
<dbReference type="FunFam" id="3.40.50.970:FF:000022">
    <property type="entry name" value="2-oxoglutarate ferredoxin oxidoreductase alpha subunit"/>
    <property type="match status" value="1"/>
</dbReference>
<dbReference type="PANTHER" id="PTHR32154">
    <property type="entry name" value="PYRUVATE-FLAVODOXIN OXIDOREDUCTASE-RELATED"/>
    <property type="match status" value="1"/>
</dbReference>
<dbReference type="CDD" id="cd07034">
    <property type="entry name" value="TPP_PYR_PFOR_IOR-alpha_like"/>
    <property type="match status" value="1"/>
</dbReference>
<dbReference type="SUPFAM" id="SSF52922">
    <property type="entry name" value="TK C-terminal domain-like"/>
    <property type="match status" value="1"/>
</dbReference>
<dbReference type="GO" id="GO:0006979">
    <property type="term" value="P:response to oxidative stress"/>
    <property type="evidence" value="ECO:0007669"/>
    <property type="project" value="TreeGrafter"/>
</dbReference>
<accession>A0A1E5G5B8</accession>
<dbReference type="SUPFAM" id="SSF53323">
    <property type="entry name" value="Pyruvate-ferredoxin oxidoreductase, PFOR, domain III"/>
    <property type="match status" value="1"/>
</dbReference>
<keyword evidence="5" id="KW-1185">Reference proteome</keyword>
<evidence type="ECO:0000313" key="4">
    <source>
        <dbReference type="EMBL" id="OEF98381.1"/>
    </source>
</evidence>
<dbReference type="RefSeq" id="WP_069641873.1">
    <property type="nucleotide sequence ID" value="NZ_MIJE01000001.1"/>
</dbReference>
<dbReference type="InterPro" id="IPR002869">
    <property type="entry name" value="Pyrv_flavodox_OxRed_cen"/>
</dbReference>
<dbReference type="NCBIfam" id="TIGR03710">
    <property type="entry name" value="OAFO_sf"/>
    <property type="match status" value="1"/>
</dbReference>
<dbReference type="InterPro" id="IPR019752">
    <property type="entry name" value="Pyrv/ketoisovalerate_OxRed_cat"/>
</dbReference>
<dbReference type="GO" id="GO:0016903">
    <property type="term" value="F:oxidoreductase activity, acting on the aldehyde or oxo group of donors"/>
    <property type="evidence" value="ECO:0007669"/>
    <property type="project" value="InterPro"/>
</dbReference>
<dbReference type="OrthoDB" id="9794954at2"/>
<reference evidence="4 5" key="1">
    <citation type="submission" date="2016-09" db="EMBL/GenBank/DDBJ databases">
        <title>Draft genome sequence for the type strain of Desulfuribacillus alkaliarsenatis AHT28, an obligately anaerobic, sulfidogenic bacterium isolated from Russian soda lake sediments.</title>
        <authorList>
            <person name="Abin C.A."/>
            <person name="Hollibaugh J.T."/>
        </authorList>
    </citation>
    <scope>NUCLEOTIDE SEQUENCE [LARGE SCALE GENOMIC DNA]</scope>
    <source>
        <strain evidence="4 5">AHT28</strain>
    </source>
</reference>
<dbReference type="Gene3D" id="3.40.50.920">
    <property type="match status" value="1"/>
</dbReference>
<evidence type="ECO:0000313" key="5">
    <source>
        <dbReference type="Proteomes" id="UP000094296"/>
    </source>
</evidence>
<proteinExistence type="predicted"/>
<organism evidence="4 5">
    <name type="scientific">Desulfuribacillus alkaliarsenatis</name>
    <dbReference type="NCBI Taxonomy" id="766136"/>
    <lineage>
        <taxon>Bacteria</taxon>
        <taxon>Bacillati</taxon>
        <taxon>Bacillota</taxon>
        <taxon>Desulfuribacillia</taxon>
        <taxon>Desulfuribacillales</taxon>
        <taxon>Desulfuribacillaceae</taxon>
        <taxon>Desulfuribacillus</taxon>
    </lineage>
</organism>
<evidence type="ECO:0000259" key="3">
    <source>
        <dbReference type="Pfam" id="PF01855"/>
    </source>
</evidence>
<feature type="domain" description="Pyruvate/ketoisovalerate oxidoreductase catalytic" evidence="2">
    <location>
        <begin position="13"/>
        <end position="174"/>
    </location>
</feature>
<dbReference type="Gene3D" id="3.40.50.970">
    <property type="match status" value="1"/>
</dbReference>
<protein>
    <submittedName>
        <fullName evidence="4">2-oxoacid:ferredoxin oxidoreductase subunit alpha</fullName>
    </submittedName>
</protein>
<dbReference type="Pfam" id="PF01855">
    <property type="entry name" value="POR_N"/>
    <property type="match status" value="1"/>
</dbReference>
<dbReference type="InterPro" id="IPR009014">
    <property type="entry name" value="Transketo_C/PFOR_II"/>
</dbReference>
<dbReference type="Pfam" id="PF01558">
    <property type="entry name" value="POR"/>
    <property type="match status" value="1"/>
</dbReference>
<dbReference type="InterPro" id="IPR029061">
    <property type="entry name" value="THDP-binding"/>
</dbReference>
<sequence length="562" mass="61779">MKESISIVLSGEAGQGLQTIEEFLVASIAKEYYVFSTKDVMSRIRGGNNTVQIRVASEKIYASKQTIDLLFLLNDDAFERLRTKVTKGTVIFGKKGSVKASMLEECEASFNELDVEELAKEYGKIYANTILYGFIAGIMQLNKDFCLQQIKEKFQNKSDKIVETNQKAFTVGFEKGQQYTDLFNIKSLVNPAPLKVLDGTNAVGIGALAGGCNFIASYPMSPGTGVLTFLAKKVKDFDVLVEQAEDEIAALNMVIGSWYTGARGLATTSGGGFALMVEAVSLSGMTETPCVVHIAQRPGPATGLPTRTEQADLNLAVYAGHGEFPRVVFAPGNLEDAVLLTQKAFYIADKYQVPVFILTDQYLLDSMGQMEGITLDETYLQDSIIETESGYKRYQLTENGISPRGIPGFGSGLVKVDSDEHDEAGQITESFEVRVQMNDKRLRKRAGLLESFAEAELIGNADYNTLIVGWGSTYGVLKEYVETNTDSGVAFLYVKQVYPLHEKLSTYFEQADNIIVVENNATGQLANLLKIELNVSVNHSILKYNGEPFFVDEVAQRLQEVL</sequence>
<dbReference type="InterPro" id="IPR002880">
    <property type="entry name" value="Pyrv_Fd/Flavodoxin_OxRdtase_N"/>
</dbReference>
<evidence type="ECO:0000256" key="1">
    <source>
        <dbReference type="ARBA" id="ARBA00023002"/>
    </source>
</evidence>
<gene>
    <name evidence="4" type="ORF">BHF68_01505</name>
</gene>
<keyword evidence="1" id="KW-0560">Oxidoreductase</keyword>
<dbReference type="PANTHER" id="PTHR32154:SF20">
    <property type="entry name" value="2-OXOGLUTARATE OXIDOREDUCTASE SUBUNIT KORA"/>
    <property type="match status" value="1"/>
</dbReference>
<comment type="caution">
    <text evidence="4">The sequence shown here is derived from an EMBL/GenBank/DDBJ whole genome shotgun (WGS) entry which is preliminary data.</text>
</comment>
<dbReference type="EMBL" id="MIJE01000001">
    <property type="protein sequence ID" value="OEF98381.1"/>
    <property type="molecule type" value="Genomic_DNA"/>
</dbReference>
<feature type="domain" description="Pyruvate flavodoxin/ferredoxin oxidoreductase pyrimidine binding" evidence="3">
    <location>
        <begin position="206"/>
        <end position="437"/>
    </location>
</feature>
<evidence type="ECO:0000259" key="2">
    <source>
        <dbReference type="Pfam" id="PF01558"/>
    </source>
</evidence>
<dbReference type="Proteomes" id="UP000094296">
    <property type="component" value="Unassembled WGS sequence"/>
</dbReference>
<dbReference type="AlphaFoldDB" id="A0A1E5G5B8"/>
<name>A0A1E5G5B8_9FIRM</name>
<dbReference type="SUPFAM" id="SSF52518">
    <property type="entry name" value="Thiamin diphosphate-binding fold (THDP-binding)"/>
    <property type="match status" value="1"/>
</dbReference>